<name>A0A0V1DQP8_TRIPS</name>
<keyword evidence="2" id="KW-1185">Reference proteome</keyword>
<evidence type="ECO:0000313" key="2">
    <source>
        <dbReference type="Proteomes" id="UP000054995"/>
    </source>
</evidence>
<accession>A0A0V1DQP8</accession>
<dbReference type="Proteomes" id="UP000054995">
    <property type="component" value="Unassembled WGS sequence"/>
</dbReference>
<proteinExistence type="predicted"/>
<evidence type="ECO:0000313" key="1">
    <source>
        <dbReference type="EMBL" id="KRY63813.1"/>
    </source>
</evidence>
<reference evidence="1 2" key="1">
    <citation type="submission" date="2015-01" db="EMBL/GenBank/DDBJ databases">
        <title>Evolution of Trichinella species and genotypes.</title>
        <authorList>
            <person name="Korhonen P.K."/>
            <person name="Edoardo P."/>
            <person name="Giuseppe L.R."/>
            <person name="Gasser R.B."/>
        </authorList>
    </citation>
    <scope>NUCLEOTIDE SEQUENCE [LARGE SCALE GENOMIC DNA]</scope>
    <source>
        <strain evidence="1">ISS470</strain>
    </source>
</reference>
<dbReference type="EMBL" id="JYDT01001973">
    <property type="protein sequence ID" value="KRY63813.1"/>
    <property type="molecule type" value="Genomic_DNA"/>
</dbReference>
<dbReference type="AlphaFoldDB" id="A0A0V1DQP8"/>
<comment type="caution">
    <text evidence="1">The sequence shown here is derived from an EMBL/GenBank/DDBJ whole genome shotgun (WGS) entry which is preliminary data.</text>
</comment>
<organism evidence="1 2">
    <name type="scientific">Trichinella pseudospiralis</name>
    <name type="common">Parasitic roundworm</name>
    <dbReference type="NCBI Taxonomy" id="6337"/>
    <lineage>
        <taxon>Eukaryota</taxon>
        <taxon>Metazoa</taxon>
        <taxon>Ecdysozoa</taxon>
        <taxon>Nematoda</taxon>
        <taxon>Enoplea</taxon>
        <taxon>Dorylaimia</taxon>
        <taxon>Trichinellida</taxon>
        <taxon>Trichinellidae</taxon>
        <taxon>Trichinella</taxon>
    </lineage>
</organism>
<protein>
    <submittedName>
        <fullName evidence="1">Uncharacterized protein</fullName>
    </submittedName>
</protein>
<gene>
    <name evidence="1" type="ORF">T4D_1477</name>
</gene>
<sequence>MPLHHTQSSFSHLAWGVIKTRSMPPTCLPDYNIKSSPTSPQTNPNTPAFFLSPYFPFLSQPTSFLTPSPITPSYYCFYSRNPKDP</sequence>